<keyword evidence="1" id="KW-0472">Membrane</keyword>
<evidence type="ECO:0000313" key="2">
    <source>
        <dbReference type="EMBL" id="MBK6975526.1"/>
    </source>
</evidence>
<evidence type="ECO:0000256" key="1">
    <source>
        <dbReference type="SAM" id="Phobius"/>
    </source>
</evidence>
<protein>
    <submittedName>
        <fullName evidence="2">Uncharacterized protein</fullName>
    </submittedName>
</protein>
<accession>A0A9D7E2X7</accession>
<name>A0A9D7E2X7_9PROT</name>
<dbReference type="AlphaFoldDB" id="A0A9D7E2X7"/>
<keyword evidence="1" id="KW-0812">Transmembrane</keyword>
<gene>
    <name evidence="2" type="ORF">IPH26_22100</name>
</gene>
<sequence>MIKMSDVCILLAVMVSFAISGYLWFAGQKEAGLFTATWVPAILCFGIYFKVLTLKAQADE</sequence>
<dbReference type="EMBL" id="JADJEV010000005">
    <property type="protein sequence ID" value="MBK6975526.1"/>
    <property type="molecule type" value="Genomic_DNA"/>
</dbReference>
<organism evidence="2 3">
    <name type="scientific">Candidatus Methylophosphatis roskildensis</name>
    <dbReference type="NCBI Taxonomy" id="2899263"/>
    <lineage>
        <taxon>Bacteria</taxon>
        <taxon>Pseudomonadati</taxon>
        <taxon>Pseudomonadota</taxon>
        <taxon>Betaproteobacteria</taxon>
        <taxon>Nitrosomonadales</taxon>
        <taxon>Sterolibacteriaceae</taxon>
        <taxon>Candidatus Methylophosphatis</taxon>
    </lineage>
</organism>
<proteinExistence type="predicted"/>
<comment type="caution">
    <text evidence="2">The sequence shown here is derived from an EMBL/GenBank/DDBJ whole genome shotgun (WGS) entry which is preliminary data.</text>
</comment>
<reference evidence="3" key="1">
    <citation type="journal article" date="2021" name="Nat. Commun.">
        <title>Connecting structure to function with the recovery of over 1000 high-quality metagenome-assembled genomes from activated sludge using long-read sequencing.</title>
        <authorList>
            <person name="Singleton C.M."/>
            <person name="Petriglieri F."/>
            <person name="Kristensen J.M."/>
            <person name="Kirkegaard R.H."/>
            <person name="Michaelsen T.Y."/>
            <person name="Andersen M.H."/>
            <person name="Kondrotaite Z."/>
            <person name="Karst S.M."/>
            <person name="Dueholm M.S."/>
            <person name="Nielsen P.H."/>
            <person name="Albertsen M."/>
        </authorList>
    </citation>
    <scope>NUCLEOTIDE SEQUENCE [LARGE SCALE GENOMIC DNA]</scope>
</reference>
<evidence type="ECO:0000313" key="3">
    <source>
        <dbReference type="Proteomes" id="UP000807785"/>
    </source>
</evidence>
<keyword evidence="1" id="KW-1133">Transmembrane helix</keyword>
<feature type="transmembrane region" description="Helical" evidence="1">
    <location>
        <begin position="31"/>
        <end position="49"/>
    </location>
</feature>
<dbReference type="Proteomes" id="UP000807785">
    <property type="component" value="Unassembled WGS sequence"/>
</dbReference>
<feature type="transmembrane region" description="Helical" evidence="1">
    <location>
        <begin position="7"/>
        <end position="25"/>
    </location>
</feature>